<dbReference type="AlphaFoldDB" id="A0A438IBQ3"/>
<dbReference type="Pfam" id="PF24758">
    <property type="entry name" value="LRR_At5g56370"/>
    <property type="match status" value="1"/>
</dbReference>
<dbReference type="EMBL" id="QGNW01000124">
    <property type="protein sequence ID" value="RVW94153.1"/>
    <property type="molecule type" value="Genomic_DNA"/>
</dbReference>
<dbReference type="PANTHER" id="PTHR31900:SF34">
    <property type="entry name" value="EMB|CAB62440.1-RELATED"/>
    <property type="match status" value="1"/>
</dbReference>
<dbReference type="Gene3D" id="3.80.10.10">
    <property type="entry name" value="Ribonuclease Inhibitor"/>
    <property type="match status" value="1"/>
</dbReference>
<name>A0A438IBQ3_VITVI</name>
<dbReference type="InterPro" id="IPR050232">
    <property type="entry name" value="FBL13/AtMIF1-like"/>
</dbReference>
<dbReference type="Proteomes" id="UP000288805">
    <property type="component" value="Unassembled WGS sequence"/>
</dbReference>
<feature type="domain" description="F-box/LRR-repeat protein 15/At3g58940/PEG3-like LRR" evidence="1">
    <location>
        <begin position="63"/>
        <end position="169"/>
    </location>
</feature>
<reference evidence="2 3" key="1">
    <citation type="journal article" date="2018" name="PLoS Genet.">
        <title>Population sequencing reveals clonal diversity and ancestral inbreeding in the grapevine cultivar Chardonnay.</title>
        <authorList>
            <person name="Roach M.J."/>
            <person name="Johnson D.L."/>
            <person name="Bohlmann J."/>
            <person name="van Vuuren H.J."/>
            <person name="Jones S.J."/>
            <person name="Pretorius I.S."/>
            <person name="Schmidt S.A."/>
            <person name="Borneman A.R."/>
        </authorList>
    </citation>
    <scope>NUCLEOTIDE SEQUENCE [LARGE SCALE GENOMIC DNA]</scope>
    <source>
        <strain evidence="3">cv. Chardonnay</strain>
        <tissue evidence="2">Leaf</tissue>
    </source>
</reference>
<protein>
    <recommendedName>
        <fullName evidence="1">F-box/LRR-repeat protein 15/At3g58940/PEG3-like LRR domain-containing protein</fullName>
    </recommendedName>
</protein>
<sequence>MEKAICFFLSPSFDVRVSGFSRFTSQRHINAVDSYLKLRQKDASLAKLRLHLHLNDVESRSLIDSWIDVALERKVKELDLFTLPRGRARGKPYSLPAKIFAATTITVLSLRRVILEICGDIDLPALRKLYLGEIRCDEQPIQKLISSCPLIDCLHIESCHGLQKLHVSGLANLRRLERVNILVLICSKIVSGLPNLEGLGIRCTQLQRIEISHHQLKRLDLSLTEKQSKAKLKIDTPNLQSFNSYITSSTTKEHPKCCTTCTTKCWRHYLEDVQIDGDESRLEINGITAMPELSTFMNCEVRFRLKWRSQLLYNIRLLYTLYTN</sequence>
<proteinExistence type="predicted"/>
<evidence type="ECO:0000313" key="3">
    <source>
        <dbReference type="Proteomes" id="UP000288805"/>
    </source>
</evidence>
<comment type="caution">
    <text evidence="2">The sequence shown here is derived from an EMBL/GenBank/DDBJ whole genome shotgun (WGS) entry which is preliminary data.</text>
</comment>
<dbReference type="InterPro" id="IPR032675">
    <property type="entry name" value="LRR_dom_sf"/>
</dbReference>
<dbReference type="PANTHER" id="PTHR31900">
    <property type="entry name" value="F-BOX/RNI SUPERFAMILY PROTEIN-RELATED"/>
    <property type="match status" value="1"/>
</dbReference>
<accession>A0A438IBQ3</accession>
<organism evidence="2 3">
    <name type="scientific">Vitis vinifera</name>
    <name type="common">Grape</name>
    <dbReference type="NCBI Taxonomy" id="29760"/>
    <lineage>
        <taxon>Eukaryota</taxon>
        <taxon>Viridiplantae</taxon>
        <taxon>Streptophyta</taxon>
        <taxon>Embryophyta</taxon>
        <taxon>Tracheophyta</taxon>
        <taxon>Spermatophyta</taxon>
        <taxon>Magnoliopsida</taxon>
        <taxon>eudicotyledons</taxon>
        <taxon>Gunneridae</taxon>
        <taxon>Pentapetalae</taxon>
        <taxon>rosids</taxon>
        <taxon>Vitales</taxon>
        <taxon>Vitaceae</taxon>
        <taxon>Viteae</taxon>
        <taxon>Vitis</taxon>
    </lineage>
</organism>
<dbReference type="SUPFAM" id="SSF52058">
    <property type="entry name" value="L domain-like"/>
    <property type="match status" value="1"/>
</dbReference>
<evidence type="ECO:0000313" key="2">
    <source>
        <dbReference type="EMBL" id="RVW94153.1"/>
    </source>
</evidence>
<gene>
    <name evidence="2" type="ORF">CK203_038201</name>
</gene>
<evidence type="ECO:0000259" key="1">
    <source>
        <dbReference type="Pfam" id="PF24758"/>
    </source>
</evidence>
<dbReference type="InterPro" id="IPR055411">
    <property type="entry name" value="LRR_FXL15/At3g58940/PEG3-like"/>
</dbReference>